<keyword evidence="1" id="KW-0472">Membrane</keyword>
<evidence type="ECO:0000313" key="3">
    <source>
        <dbReference type="Proteomes" id="UP000428803"/>
    </source>
</evidence>
<feature type="transmembrane region" description="Helical" evidence="1">
    <location>
        <begin position="30"/>
        <end position="47"/>
    </location>
</feature>
<dbReference type="AlphaFoldDB" id="A0A6I6L700"/>
<gene>
    <name evidence="2" type="ORF">EUU25_15160</name>
</gene>
<dbReference type="OrthoDB" id="9941344at2"/>
<name>A0A6I6L700_9SPHN</name>
<accession>A0A6I6L700</accession>
<dbReference type="KEGG" id="slaa:EUU25_15160"/>
<proteinExistence type="predicted"/>
<reference evidence="3" key="1">
    <citation type="submission" date="2019-01" db="EMBL/GenBank/DDBJ databases">
        <title>Sphingorhabdus lacus sp.nov., isolated from an oligotrophic freshwater lake.</title>
        <authorList>
            <person name="Park M."/>
        </authorList>
    </citation>
    <scope>NUCLEOTIDE SEQUENCE [LARGE SCALE GENOMIC DNA]</scope>
    <source>
        <strain evidence="3">IMCC1753</strain>
    </source>
</reference>
<evidence type="ECO:0000313" key="2">
    <source>
        <dbReference type="EMBL" id="QGY81835.1"/>
    </source>
</evidence>
<keyword evidence="1" id="KW-0812">Transmembrane</keyword>
<dbReference type="EMBL" id="CP035733">
    <property type="protein sequence ID" value="QGY81835.1"/>
    <property type="molecule type" value="Genomic_DNA"/>
</dbReference>
<organism evidence="2 3">
    <name type="scientific">Sphingorhabdus lacus</name>
    <dbReference type="NCBI Taxonomy" id="392610"/>
    <lineage>
        <taxon>Bacteria</taxon>
        <taxon>Pseudomonadati</taxon>
        <taxon>Pseudomonadota</taxon>
        <taxon>Alphaproteobacteria</taxon>
        <taxon>Sphingomonadales</taxon>
        <taxon>Sphingomonadaceae</taxon>
        <taxon>Sphingorhabdus</taxon>
    </lineage>
</organism>
<keyword evidence="1" id="KW-1133">Transmembrane helix</keyword>
<sequence length="67" mass="7466">MATLLDIAGKPLPPRNRARRRLQQQDLRDLTKIFVVLLLIILGYFLVAPERDAAAEIRVAASAKARA</sequence>
<dbReference type="Proteomes" id="UP000428803">
    <property type="component" value="Chromosome"/>
</dbReference>
<protein>
    <submittedName>
        <fullName evidence="2">Uncharacterized protein</fullName>
    </submittedName>
</protein>
<keyword evidence="3" id="KW-1185">Reference proteome</keyword>
<evidence type="ECO:0000256" key="1">
    <source>
        <dbReference type="SAM" id="Phobius"/>
    </source>
</evidence>
<dbReference type="RefSeq" id="WP_158902401.1">
    <property type="nucleotide sequence ID" value="NZ_CP035733.1"/>
</dbReference>